<keyword evidence="9" id="KW-1185">Reference proteome</keyword>
<reference evidence="9" key="1">
    <citation type="journal article" date="2019" name="Int. J. Syst. Evol. Microbiol.">
        <title>The Global Catalogue of Microorganisms (GCM) 10K type strain sequencing project: providing services to taxonomists for standard genome sequencing and annotation.</title>
        <authorList>
            <consortium name="The Broad Institute Genomics Platform"/>
            <consortium name="The Broad Institute Genome Sequencing Center for Infectious Disease"/>
            <person name="Wu L."/>
            <person name="Ma J."/>
        </authorList>
    </citation>
    <scope>NUCLEOTIDE SEQUENCE [LARGE SCALE GENOMIC DNA]</scope>
    <source>
        <strain evidence="9">CGMCC 1.15304</strain>
    </source>
</reference>
<evidence type="ECO:0000256" key="6">
    <source>
        <dbReference type="ARBA" id="ARBA00023096"/>
    </source>
</evidence>
<dbReference type="InterPro" id="IPR005255">
    <property type="entry name" value="PdxA_fam"/>
</dbReference>
<feature type="binding site" evidence="7">
    <location>
        <position position="274"/>
    </location>
    <ligand>
        <name>a divalent metal cation</name>
        <dbReference type="ChEBI" id="CHEBI:60240"/>
        <note>ligand shared between dimeric partners</note>
    </ligand>
</feature>
<proteinExistence type="inferred from homology"/>
<feature type="binding site" evidence="7">
    <location>
        <position position="291"/>
    </location>
    <ligand>
        <name>substrate</name>
    </ligand>
</feature>
<dbReference type="RefSeq" id="WP_068145848.1">
    <property type="nucleotide sequence ID" value="NZ_JBHSCR010000007.1"/>
</dbReference>
<keyword evidence="7" id="KW-0460">Magnesium</keyword>
<evidence type="ECO:0000256" key="7">
    <source>
        <dbReference type="HAMAP-Rule" id="MF_00536"/>
    </source>
</evidence>
<dbReference type="SUPFAM" id="SSF53659">
    <property type="entry name" value="Isocitrate/Isopropylmalate dehydrogenase-like"/>
    <property type="match status" value="1"/>
</dbReference>
<keyword evidence="2 7" id="KW-0479">Metal-binding</keyword>
<organism evidence="8 9">
    <name type="scientific">Kordiimonas lipolytica</name>
    <dbReference type="NCBI Taxonomy" id="1662421"/>
    <lineage>
        <taxon>Bacteria</taxon>
        <taxon>Pseudomonadati</taxon>
        <taxon>Pseudomonadota</taxon>
        <taxon>Alphaproteobacteria</taxon>
        <taxon>Kordiimonadales</taxon>
        <taxon>Kordiimonadaceae</taxon>
        <taxon>Kordiimonas</taxon>
    </lineage>
</organism>
<keyword evidence="3 7" id="KW-0521">NADP</keyword>
<keyword evidence="7" id="KW-0170">Cobalt</keyword>
<dbReference type="InterPro" id="IPR037510">
    <property type="entry name" value="PdxA"/>
</dbReference>
<dbReference type="EC" id="1.1.1.262" evidence="7"/>
<dbReference type="Pfam" id="PF04166">
    <property type="entry name" value="PdxA"/>
    <property type="match status" value="1"/>
</dbReference>
<evidence type="ECO:0000256" key="1">
    <source>
        <dbReference type="ARBA" id="ARBA00022490"/>
    </source>
</evidence>
<protein>
    <recommendedName>
        <fullName evidence="7">4-hydroxythreonine-4-phosphate dehydrogenase</fullName>
        <ecNumber evidence="7">1.1.1.262</ecNumber>
    </recommendedName>
    <alternativeName>
        <fullName evidence="7">4-(phosphohydroxy)-L-threonine dehydrogenase</fullName>
    </alternativeName>
</protein>
<comment type="function">
    <text evidence="7">Catalyzes the NAD(P)-dependent oxidation of 4-(phosphooxy)-L-threonine (HTP) into 2-amino-3-oxo-4-(phosphooxy)butyric acid which spontaneously decarboxylates to form 3-amino-2-oxopropyl phosphate (AHAP).</text>
</comment>
<dbReference type="NCBIfam" id="NF003699">
    <property type="entry name" value="PRK05312.1"/>
    <property type="match status" value="1"/>
</dbReference>
<dbReference type="Gene3D" id="3.40.718.10">
    <property type="entry name" value="Isopropylmalate Dehydrogenase"/>
    <property type="match status" value="1"/>
</dbReference>
<comment type="similarity">
    <text evidence="7">Belongs to the PdxA family.</text>
</comment>
<comment type="caution">
    <text evidence="8">The sequence shown here is derived from an EMBL/GenBank/DDBJ whole genome shotgun (WGS) entry which is preliminary data.</text>
</comment>
<dbReference type="PANTHER" id="PTHR30004:SF6">
    <property type="entry name" value="D-THREONATE 4-PHOSPHATE DEHYDROGENASE"/>
    <property type="match status" value="1"/>
</dbReference>
<keyword evidence="7" id="KW-0862">Zinc</keyword>
<gene>
    <name evidence="7 8" type="primary">pdxA</name>
    <name evidence="8" type="ORF">ACFO5Q_10440</name>
</gene>
<dbReference type="Proteomes" id="UP001595776">
    <property type="component" value="Unassembled WGS sequence"/>
</dbReference>
<dbReference type="PANTHER" id="PTHR30004">
    <property type="entry name" value="4-HYDROXYTHREONINE-4-PHOSPHATE DEHYDROGENASE"/>
    <property type="match status" value="1"/>
</dbReference>
<keyword evidence="6 7" id="KW-0664">Pyridoxine biosynthesis</keyword>
<dbReference type="GO" id="GO:0050570">
    <property type="term" value="F:4-hydroxythreonine-4-phosphate dehydrogenase activity"/>
    <property type="evidence" value="ECO:0007669"/>
    <property type="project" value="UniProtKB-EC"/>
</dbReference>
<dbReference type="HAMAP" id="MF_00536">
    <property type="entry name" value="PdxA"/>
    <property type="match status" value="1"/>
</dbReference>
<comment type="catalytic activity">
    <reaction evidence="7">
        <text>4-(phosphooxy)-L-threonine + NAD(+) = 3-amino-2-oxopropyl phosphate + CO2 + NADH</text>
        <dbReference type="Rhea" id="RHEA:32275"/>
        <dbReference type="ChEBI" id="CHEBI:16526"/>
        <dbReference type="ChEBI" id="CHEBI:57279"/>
        <dbReference type="ChEBI" id="CHEBI:57540"/>
        <dbReference type="ChEBI" id="CHEBI:57945"/>
        <dbReference type="ChEBI" id="CHEBI:58452"/>
        <dbReference type="EC" id="1.1.1.262"/>
    </reaction>
</comment>
<keyword evidence="5 7" id="KW-0520">NAD</keyword>
<feature type="binding site" evidence="7">
    <location>
        <position position="219"/>
    </location>
    <ligand>
        <name>a divalent metal cation</name>
        <dbReference type="ChEBI" id="CHEBI:60240"/>
        <note>ligand shared between dimeric partners</note>
    </ligand>
</feature>
<evidence type="ECO:0000313" key="9">
    <source>
        <dbReference type="Proteomes" id="UP001595776"/>
    </source>
</evidence>
<comment type="pathway">
    <text evidence="7">Cofactor biosynthesis; pyridoxine 5'-phosphate biosynthesis; pyridoxine 5'-phosphate from D-erythrose 4-phosphate: step 4/5.</text>
</comment>
<evidence type="ECO:0000313" key="8">
    <source>
        <dbReference type="EMBL" id="MFC4348263.1"/>
    </source>
</evidence>
<name>A0ABV8UAQ4_9PROT</name>
<keyword evidence="1 7" id="KW-0963">Cytoplasm</keyword>
<dbReference type="EMBL" id="JBHSCR010000007">
    <property type="protein sequence ID" value="MFC4348263.1"/>
    <property type="molecule type" value="Genomic_DNA"/>
</dbReference>
<feature type="binding site" evidence="7">
    <location>
        <position position="143"/>
    </location>
    <ligand>
        <name>substrate</name>
    </ligand>
</feature>
<feature type="binding site" evidence="7">
    <location>
        <position position="142"/>
    </location>
    <ligand>
        <name>substrate</name>
    </ligand>
</feature>
<comment type="subcellular location">
    <subcellularLocation>
        <location evidence="7">Cytoplasm</location>
    </subcellularLocation>
</comment>
<evidence type="ECO:0000256" key="4">
    <source>
        <dbReference type="ARBA" id="ARBA00023002"/>
    </source>
</evidence>
<sequence length="338" mass="35646">MSDNQASQSDTRPLAVTMGEPAGVGPELIARLWRDRESLSLPPFLYVGAVEALRVADPDLPLQPVSLAKEARDAFSCALPVIDVSLSEPVKLGELNPANGPAVVGAIDAACDLALKGEVSAIVTAPIHKAALYKAGFTAPGHTEYLARRCGMVDTASVMMLAAQDLRVVPVTIHIALKDVPKTLTADAIIHAGMVTDHDLKTRFGIEKPRIAVAGLNPHAGEDGAMGMEEATHITPAIWALRDEGVDVTGPLPADTLFHAEARARFDAVLCMYHDQALIPLKTLDFWGGVNITLGLPIIRTSPDHGTALQLAGTGEARTESMLAAIRKAAEMAEKAAS</sequence>
<comment type="miscellaneous">
    <text evidence="7">The active site is located at the dimer interface.</text>
</comment>
<evidence type="ECO:0000256" key="5">
    <source>
        <dbReference type="ARBA" id="ARBA00023027"/>
    </source>
</evidence>
<keyword evidence="4 7" id="KW-0560">Oxidoreductase</keyword>
<evidence type="ECO:0000256" key="2">
    <source>
        <dbReference type="ARBA" id="ARBA00022723"/>
    </source>
</evidence>
<comment type="cofactor">
    <cofactor evidence="7">
        <name>Zn(2+)</name>
        <dbReference type="ChEBI" id="CHEBI:29105"/>
    </cofactor>
    <cofactor evidence="7">
        <name>Mg(2+)</name>
        <dbReference type="ChEBI" id="CHEBI:18420"/>
    </cofactor>
    <cofactor evidence="7">
        <name>Co(2+)</name>
        <dbReference type="ChEBI" id="CHEBI:48828"/>
    </cofactor>
    <text evidence="7">Binds 1 divalent metal cation per subunit. Can use ions such as Zn(2+), Mg(2+) or Co(2+).</text>
</comment>
<dbReference type="NCBIfam" id="TIGR00557">
    <property type="entry name" value="pdxA"/>
    <property type="match status" value="1"/>
</dbReference>
<accession>A0ABV8UAQ4</accession>
<feature type="binding site" evidence="7">
    <location>
        <position position="300"/>
    </location>
    <ligand>
        <name>substrate</name>
    </ligand>
</feature>
<comment type="subunit">
    <text evidence="7">Homodimer.</text>
</comment>
<evidence type="ECO:0000256" key="3">
    <source>
        <dbReference type="ARBA" id="ARBA00022857"/>
    </source>
</evidence>
<feature type="binding site" evidence="7">
    <location>
        <position position="282"/>
    </location>
    <ligand>
        <name>substrate</name>
    </ligand>
</feature>
<feature type="binding site" evidence="7">
    <location>
        <position position="174"/>
    </location>
    <ligand>
        <name>a divalent metal cation</name>
        <dbReference type="ChEBI" id="CHEBI:60240"/>
        <note>ligand shared between dimeric partners</note>
    </ligand>
</feature>